<dbReference type="EMBL" id="MPJW01000226">
    <property type="protein sequence ID" value="OLU37074.1"/>
    <property type="molecule type" value="Genomic_DNA"/>
</dbReference>
<dbReference type="Pfam" id="PF06925">
    <property type="entry name" value="MGDG_synth"/>
    <property type="match status" value="1"/>
</dbReference>
<proteinExistence type="inferred from homology"/>
<dbReference type="InterPro" id="IPR050519">
    <property type="entry name" value="Glycosyltransf_28_UgtP"/>
</dbReference>
<gene>
    <name evidence="7" type="ORF">BO222_11085</name>
</gene>
<dbReference type="InterPro" id="IPR007235">
    <property type="entry name" value="Glyco_trans_28_C"/>
</dbReference>
<dbReference type="GO" id="GO:0016020">
    <property type="term" value="C:membrane"/>
    <property type="evidence" value="ECO:0007669"/>
    <property type="project" value="UniProtKB-SubCell"/>
</dbReference>
<evidence type="ECO:0000256" key="3">
    <source>
        <dbReference type="ARBA" id="ARBA00022676"/>
    </source>
</evidence>
<dbReference type="AlphaFoldDB" id="A0A1U7NDG8"/>
<accession>A0A1U7NDG8</accession>
<dbReference type="RefSeq" id="WP_075820857.1">
    <property type="nucleotide sequence ID" value="NZ_CAPNHH010000117.1"/>
</dbReference>
<comment type="similarity">
    <text evidence="2">Belongs to the glycosyltransferase 28 family.</text>
</comment>
<dbReference type="GO" id="GO:0009247">
    <property type="term" value="P:glycolipid biosynthetic process"/>
    <property type="evidence" value="ECO:0007669"/>
    <property type="project" value="InterPro"/>
</dbReference>
<dbReference type="Proteomes" id="UP000186341">
    <property type="component" value="Unassembled WGS sequence"/>
</dbReference>
<keyword evidence="8" id="KW-1185">Reference proteome</keyword>
<dbReference type="GeneID" id="82203683"/>
<evidence type="ECO:0000313" key="7">
    <source>
        <dbReference type="EMBL" id="OLU37074.1"/>
    </source>
</evidence>
<dbReference type="InterPro" id="IPR009695">
    <property type="entry name" value="Diacylglyc_glucosyltr_N"/>
</dbReference>
<dbReference type="Gene3D" id="3.40.50.2000">
    <property type="entry name" value="Glycogen Phosphorylase B"/>
    <property type="match status" value="1"/>
</dbReference>
<evidence type="ECO:0000259" key="5">
    <source>
        <dbReference type="Pfam" id="PF04101"/>
    </source>
</evidence>
<evidence type="ECO:0008006" key="9">
    <source>
        <dbReference type="Google" id="ProtNLM"/>
    </source>
</evidence>
<sequence>MKPKALLLSCSTGGGHDSCAHAMIKHFEKNGWDTQFLDPYTLDSRKTANLVGGAYVHLIQKYPKVFYGLYKAGEWYEKLENIIPLPSPVLDVQKSTSRRLLDYLRKNPVDLIVCTHMYAGMMITLLKEEGLRLPPSILITTDYACIPFETQADCDYTCIASKDIEDEFLKWHLDPYEVLPLGIPVDPEFEKTVNRKEIRKKLELPVDKTLLLLGSGSMGFSSITKDFEDLEAFLEGHKDVNLLVMCGHSDDLYLQLLQEGHEQIKPIPFVDNVYDYVHACDVYLTKPGGLSITEAAAAGTPLMLVSPIPGVESANAEYFERKNMAFYARKPEEIIPFLEQLLNPQIARAMVMAQKHTLPRHSGQAVVDFASALVHLSPTKKKPGIHPLKTRRQNLT</sequence>
<feature type="domain" description="Diacylglycerol glucosyltransferase N-terminal" evidence="6">
    <location>
        <begin position="62"/>
        <end position="185"/>
    </location>
</feature>
<evidence type="ECO:0000256" key="2">
    <source>
        <dbReference type="ARBA" id="ARBA00006962"/>
    </source>
</evidence>
<comment type="caution">
    <text evidence="7">The sequence shown here is derived from an EMBL/GenBank/DDBJ whole genome shotgun (WGS) entry which is preliminary data.</text>
</comment>
<reference evidence="7 8" key="1">
    <citation type="submission" date="2016-11" db="EMBL/GenBank/DDBJ databases">
        <title>Description of two novel members of the family Erysipelotrichaceae: Ileibacterium lipovorans gen. nov., sp. nov. and Dubosiella newyorkensis, gen. nov., sp. nov.</title>
        <authorList>
            <person name="Cox L.M."/>
            <person name="Sohn J."/>
            <person name="Tyrrell K.L."/>
            <person name="Citron D.M."/>
            <person name="Lawson P.A."/>
            <person name="Patel N.B."/>
            <person name="Iizumi T."/>
            <person name="Perez-Perez G.I."/>
            <person name="Goldstein E.J."/>
            <person name="Blaser M.J."/>
        </authorList>
    </citation>
    <scope>NUCLEOTIDE SEQUENCE [LARGE SCALE GENOMIC DNA]</scope>
    <source>
        <strain evidence="7 8">NYU-BL-A3</strain>
    </source>
</reference>
<dbReference type="SUPFAM" id="SSF53756">
    <property type="entry name" value="UDP-Glycosyltransferase/glycogen phosphorylase"/>
    <property type="match status" value="1"/>
</dbReference>
<comment type="subcellular location">
    <subcellularLocation>
        <location evidence="1">Membrane</location>
    </subcellularLocation>
</comment>
<dbReference type="Pfam" id="PF04101">
    <property type="entry name" value="Glyco_tran_28_C"/>
    <property type="match status" value="1"/>
</dbReference>
<evidence type="ECO:0000313" key="8">
    <source>
        <dbReference type="Proteomes" id="UP000186341"/>
    </source>
</evidence>
<dbReference type="GO" id="GO:0016758">
    <property type="term" value="F:hexosyltransferase activity"/>
    <property type="evidence" value="ECO:0007669"/>
    <property type="project" value="InterPro"/>
</dbReference>
<keyword evidence="4" id="KW-0808">Transferase</keyword>
<evidence type="ECO:0000259" key="6">
    <source>
        <dbReference type="Pfam" id="PF06925"/>
    </source>
</evidence>
<name>A0A1U7NDG8_9FIRM</name>
<dbReference type="OrthoDB" id="9815663at2"/>
<protein>
    <recommendedName>
        <fullName evidence="9">Glycosyl transferase</fullName>
    </recommendedName>
</protein>
<dbReference type="PANTHER" id="PTHR43025">
    <property type="entry name" value="MONOGALACTOSYLDIACYLGLYCEROL SYNTHASE"/>
    <property type="match status" value="1"/>
</dbReference>
<evidence type="ECO:0000256" key="4">
    <source>
        <dbReference type="ARBA" id="ARBA00022679"/>
    </source>
</evidence>
<dbReference type="PANTHER" id="PTHR43025:SF3">
    <property type="entry name" value="MONOGALACTOSYLDIACYLGLYCEROL SYNTHASE 1, CHLOROPLASTIC"/>
    <property type="match status" value="1"/>
</dbReference>
<keyword evidence="3" id="KW-0328">Glycosyltransferase</keyword>
<organism evidence="7 8">
    <name type="scientific">Ileibacterium valens</name>
    <dbReference type="NCBI Taxonomy" id="1862668"/>
    <lineage>
        <taxon>Bacteria</taxon>
        <taxon>Bacillati</taxon>
        <taxon>Bacillota</taxon>
        <taxon>Erysipelotrichia</taxon>
        <taxon>Erysipelotrichales</taxon>
        <taxon>Erysipelotrichaceae</taxon>
        <taxon>Ileibacterium</taxon>
    </lineage>
</organism>
<feature type="domain" description="Glycosyl transferase family 28 C-terminal" evidence="5">
    <location>
        <begin position="215"/>
        <end position="333"/>
    </location>
</feature>
<evidence type="ECO:0000256" key="1">
    <source>
        <dbReference type="ARBA" id="ARBA00004370"/>
    </source>
</evidence>